<evidence type="ECO:0000313" key="7">
    <source>
        <dbReference type="Proteomes" id="UP000192042"/>
    </source>
</evidence>
<gene>
    <name evidence="6" type="ORF">NSJP_2971</name>
</gene>
<accession>A0A1W1I7W1</accession>
<dbReference type="EMBL" id="LT828648">
    <property type="protein sequence ID" value="SLM49138.1"/>
    <property type="molecule type" value="Genomic_DNA"/>
</dbReference>
<dbReference type="InterPro" id="IPR003142">
    <property type="entry name" value="BPL_C"/>
</dbReference>
<evidence type="ECO:0000256" key="1">
    <source>
        <dbReference type="ARBA" id="ARBA00022598"/>
    </source>
</evidence>
<dbReference type="EC" id="6.3.4.15" evidence="3"/>
<dbReference type="InterPro" id="IPR045864">
    <property type="entry name" value="aa-tRNA-synth_II/BPL/LPL"/>
</dbReference>
<organism evidence="6 7">
    <name type="scientific">Nitrospira japonica</name>
    <dbReference type="NCBI Taxonomy" id="1325564"/>
    <lineage>
        <taxon>Bacteria</taxon>
        <taxon>Pseudomonadati</taxon>
        <taxon>Nitrospirota</taxon>
        <taxon>Nitrospiria</taxon>
        <taxon>Nitrospirales</taxon>
        <taxon>Nitrospiraceae</taxon>
        <taxon>Nitrospira</taxon>
    </lineage>
</organism>
<dbReference type="GO" id="GO:0005737">
    <property type="term" value="C:cytoplasm"/>
    <property type="evidence" value="ECO:0007669"/>
    <property type="project" value="TreeGrafter"/>
</dbReference>
<dbReference type="InterPro" id="IPR004408">
    <property type="entry name" value="Biotin_CoA_COase_ligase"/>
</dbReference>
<dbReference type="Pfam" id="PF03099">
    <property type="entry name" value="BPL_LplA_LipB"/>
    <property type="match status" value="1"/>
</dbReference>
<protein>
    <recommendedName>
        <fullName evidence="3">biotin--[biotin carboxyl-carrier protein] ligase</fullName>
        <ecNumber evidence="3">6.3.4.15</ecNumber>
    </recommendedName>
</protein>
<dbReference type="CDD" id="cd16442">
    <property type="entry name" value="BPL"/>
    <property type="match status" value="1"/>
</dbReference>
<dbReference type="KEGG" id="nja:NSJP_2971"/>
<dbReference type="Gene3D" id="3.30.930.10">
    <property type="entry name" value="Bira Bifunctional Protein, Domain 2"/>
    <property type="match status" value="1"/>
</dbReference>
<keyword evidence="7" id="KW-1185">Reference proteome</keyword>
<dbReference type="Pfam" id="PF02237">
    <property type="entry name" value="BPL_C"/>
    <property type="match status" value="1"/>
</dbReference>
<reference evidence="6 7" key="1">
    <citation type="submission" date="2017-03" db="EMBL/GenBank/DDBJ databases">
        <authorList>
            <person name="Afonso C.L."/>
            <person name="Miller P.J."/>
            <person name="Scott M.A."/>
            <person name="Spackman E."/>
            <person name="Goraichik I."/>
            <person name="Dimitrov K.M."/>
            <person name="Suarez D.L."/>
            <person name="Swayne D.E."/>
        </authorList>
    </citation>
    <scope>NUCLEOTIDE SEQUENCE [LARGE SCALE GENOMIC DNA]</scope>
    <source>
        <strain evidence="6">Genome sequencing of Nitrospira japonica strain NJ11</strain>
    </source>
</reference>
<dbReference type="InterPro" id="IPR004143">
    <property type="entry name" value="BPL_LPL_catalytic"/>
</dbReference>
<dbReference type="AlphaFoldDB" id="A0A1W1I7W1"/>
<name>A0A1W1I7W1_9BACT</name>
<evidence type="ECO:0000256" key="4">
    <source>
        <dbReference type="ARBA" id="ARBA00047846"/>
    </source>
</evidence>
<dbReference type="PANTHER" id="PTHR12835">
    <property type="entry name" value="BIOTIN PROTEIN LIGASE"/>
    <property type="match status" value="1"/>
</dbReference>
<proteinExistence type="predicted"/>
<dbReference type="OrthoDB" id="9807064at2"/>
<dbReference type="RefSeq" id="WP_080887419.1">
    <property type="nucleotide sequence ID" value="NZ_LT828648.1"/>
</dbReference>
<evidence type="ECO:0000256" key="2">
    <source>
        <dbReference type="ARBA" id="ARBA00023267"/>
    </source>
</evidence>
<evidence type="ECO:0000313" key="6">
    <source>
        <dbReference type="EMBL" id="SLM49138.1"/>
    </source>
</evidence>
<dbReference type="GO" id="GO:0004077">
    <property type="term" value="F:biotin--[biotin carboxyl-carrier protein] ligase activity"/>
    <property type="evidence" value="ECO:0007669"/>
    <property type="project" value="UniProtKB-EC"/>
</dbReference>
<dbReference type="PANTHER" id="PTHR12835:SF5">
    <property type="entry name" value="BIOTIN--PROTEIN LIGASE"/>
    <property type="match status" value="1"/>
</dbReference>
<evidence type="ECO:0000256" key="3">
    <source>
        <dbReference type="ARBA" id="ARBA00024227"/>
    </source>
</evidence>
<dbReference type="PROSITE" id="PS51733">
    <property type="entry name" value="BPL_LPL_CATALYTIC"/>
    <property type="match status" value="1"/>
</dbReference>
<sequence length="284" mass="30620">MTSPSPPLTRDDIRSVLATRALGARIELHRQVDSTNREAFALAQAGAEHGTVVVAEEQTLGRGRLGRTWYSPPGINLYCSVIVTASMPTTQFSQWLSWLPLATALGVAEAVEGAASLKTDLKWPNDLLVRERKLGGILCESGSTASSTPFQVIGIGLNVNGTDEDFPQDLRAASTTIRQETGRLIDRNHLLSRLLLEIEHCLNELTIEGNGRIAMAYTRRCITLGRHVRVSLAGGKAFTGIAQAIEPDGSLQVASLPRQRGGRPEVCSIRAADIIHVRPGEITG</sequence>
<dbReference type="Gene3D" id="2.30.30.100">
    <property type="match status" value="1"/>
</dbReference>
<dbReference type="NCBIfam" id="TIGR00121">
    <property type="entry name" value="birA_ligase"/>
    <property type="match status" value="1"/>
</dbReference>
<comment type="catalytic activity">
    <reaction evidence="4">
        <text>biotin + L-lysyl-[protein] + ATP = N(6)-biotinyl-L-lysyl-[protein] + AMP + diphosphate + H(+)</text>
        <dbReference type="Rhea" id="RHEA:11756"/>
        <dbReference type="Rhea" id="RHEA-COMP:9752"/>
        <dbReference type="Rhea" id="RHEA-COMP:10505"/>
        <dbReference type="ChEBI" id="CHEBI:15378"/>
        <dbReference type="ChEBI" id="CHEBI:29969"/>
        <dbReference type="ChEBI" id="CHEBI:30616"/>
        <dbReference type="ChEBI" id="CHEBI:33019"/>
        <dbReference type="ChEBI" id="CHEBI:57586"/>
        <dbReference type="ChEBI" id="CHEBI:83144"/>
        <dbReference type="ChEBI" id="CHEBI:456215"/>
        <dbReference type="EC" id="6.3.4.15"/>
    </reaction>
</comment>
<feature type="domain" description="BPL/LPL catalytic" evidence="5">
    <location>
        <begin position="11"/>
        <end position="206"/>
    </location>
</feature>
<dbReference type="Proteomes" id="UP000192042">
    <property type="component" value="Chromosome I"/>
</dbReference>
<keyword evidence="1 6" id="KW-0436">Ligase</keyword>
<keyword evidence="2" id="KW-0092">Biotin</keyword>
<evidence type="ECO:0000259" key="5">
    <source>
        <dbReference type="PROSITE" id="PS51733"/>
    </source>
</evidence>
<dbReference type="STRING" id="1325564.NSJP_2971"/>
<dbReference type="SUPFAM" id="SSF55681">
    <property type="entry name" value="Class II aaRS and biotin synthetases"/>
    <property type="match status" value="1"/>
</dbReference>